<evidence type="ECO:0000313" key="3">
    <source>
        <dbReference type="Proteomes" id="UP000305948"/>
    </source>
</evidence>
<evidence type="ECO:0000313" key="2">
    <source>
        <dbReference type="EMBL" id="TFK49154.1"/>
    </source>
</evidence>
<evidence type="ECO:0000256" key="1">
    <source>
        <dbReference type="SAM" id="MobiDB-lite"/>
    </source>
</evidence>
<dbReference type="Proteomes" id="UP000305948">
    <property type="component" value="Unassembled WGS sequence"/>
</dbReference>
<feature type="region of interest" description="Disordered" evidence="1">
    <location>
        <begin position="1"/>
        <end position="72"/>
    </location>
</feature>
<gene>
    <name evidence="2" type="ORF">OE88DRAFT_1663575</name>
</gene>
<organism evidence="2 3">
    <name type="scientific">Heliocybe sulcata</name>
    <dbReference type="NCBI Taxonomy" id="5364"/>
    <lineage>
        <taxon>Eukaryota</taxon>
        <taxon>Fungi</taxon>
        <taxon>Dikarya</taxon>
        <taxon>Basidiomycota</taxon>
        <taxon>Agaricomycotina</taxon>
        <taxon>Agaricomycetes</taxon>
        <taxon>Gloeophyllales</taxon>
        <taxon>Gloeophyllaceae</taxon>
        <taxon>Heliocybe</taxon>
    </lineage>
</organism>
<dbReference type="EMBL" id="ML213517">
    <property type="protein sequence ID" value="TFK49154.1"/>
    <property type="molecule type" value="Genomic_DNA"/>
</dbReference>
<feature type="compositionally biased region" description="Low complexity" evidence="1">
    <location>
        <begin position="25"/>
        <end position="37"/>
    </location>
</feature>
<dbReference type="AlphaFoldDB" id="A0A5C3MV19"/>
<proteinExistence type="predicted"/>
<dbReference type="OrthoDB" id="3143642at2759"/>
<feature type="compositionally biased region" description="Basic and acidic residues" evidence="1">
    <location>
        <begin position="58"/>
        <end position="72"/>
    </location>
</feature>
<sequence>MPASKGVTGTQSPPLEATGENKPMGVSSVEQSSGEGVNAVSDSEQRGTYFKDASTDQQQKEGHGVQSKEKSS</sequence>
<reference evidence="2 3" key="1">
    <citation type="journal article" date="2019" name="Nat. Ecol. Evol.">
        <title>Megaphylogeny resolves global patterns of mushroom evolution.</title>
        <authorList>
            <person name="Varga T."/>
            <person name="Krizsan K."/>
            <person name="Foldi C."/>
            <person name="Dima B."/>
            <person name="Sanchez-Garcia M."/>
            <person name="Sanchez-Ramirez S."/>
            <person name="Szollosi G.J."/>
            <person name="Szarkandi J.G."/>
            <person name="Papp V."/>
            <person name="Albert L."/>
            <person name="Andreopoulos W."/>
            <person name="Angelini C."/>
            <person name="Antonin V."/>
            <person name="Barry K.W."/>
            <person name="Bougher N.L."/>
            <person name="Buchanan P."/>
            <person name="Buyck B."/>
            <person name="Bense V."/>
            <person name="Catcheside P."/>
            <person name="Chovatia M."/>
            <person name="Cooper J."/>
            <person name="Damon W."/>
            <person name="Desjardin D."/>
            <person name="Finy P."/>
            <person name="Geml J."/>
            <person name="Haridas S."/>
            <person name="Hughes K."/>
            <person name="Justo A."/>
            <person name="Karasinski D."/>
            <person name="Kautmanova I."/>
            <person name="Kiss B."/>
            <person name="Kocsube S."/>
            <person name="Kotiranta H."/>
            <person name="LaButti K.M."/>
            <person name="Lechner B.E."/>
            <person name="Liimatainen K."/>
            <person name="Lipzen A."/>
            <person name="Lukacs Z."/>
            <person name="Mihaltcheva S."/>
            <person name="Morgado L.N."/>
            <person name="Niskanen T."/>
            <person name="Noordeloos M.E."/>
            <person name="Ohm R.A."/>
            <person name="Ortiz-Santana B."/>
            <person name="Ovrebo C."/>
            <person name="Racz N."/>
            <person name="Riley R."/>
            <person name="Savchenko A."/>
            <person name="Shiryaev A."/>
            <person name="Soop K."/>
            <person name="Spirin V."/>
            <person name="Szebenyi C."/>
            <person name="Tomsovsky M."/>
            <person name="Tulloss R.E."/>
            <person name="Uehling J."/>
            <person name="Grigoriev I.V."/>
            <person name="Vagvolgyi C."/>
            <person name="Papp T."/>
            <person name="Martin F.M."/>
            <person name="Miettinen O."/>
            <person name="Hibbett D.S."/>
            <person name="Nagy L.G."/>
        </authorList>
    </citation>
    <scope>NUCLEOTIDE SEQUENCE [LARGE SCALE GENOMIC DNA]</scope>
    <source>
        <strain evidence="2 3">OMC1185</strain>
    </source>
</reference>
<protein>
    <submittedName>
        <fullName evidence="2">Uncharacterized protein</fullName>
    </submittedName>
</protein>
<keyword evidence="3" id="KW-1185">Reference proteome</keyword>
<name>A0A5C3MV19_9AGAM</name>
<accession>A0A5C3MV19</accession>